<evidence type="ECO:0000313" key="2">
    <source>
        <dbReference type="Proteomes" id="UP001164250"/>
    </source>
</evidence>
<organism evidence="1 2">
    <name type="scientific">Pistacia atlantica</name>
    <dbReference type="NCBI Taxonomy" id="434234"/>
    <lineage>
        <taxon>Eukaryota</taxon>
        <taxon>Viridiplantae</taxon>
        <taxon>Streptophyta</taxon>
        <taxon>Embryophyta</taxon>
        <taxon>Tracheophyta</taxon>
        <taxon>Spermatophyta</taxon>
        <taxon>Magnoliopsida</taxon>
        <taxon>eudicotyledons</taxon>
        <taxon>Gunneridae</taxon>
        <taxon>Pentapetalae</taxon>
        <taxon>rosids</taxon>
        <taxon>malvids</taxon>
        <taxon>Sapindales</taxon>
        <taxon>Anacardiaceae</taxon>
        <taxon>Pistacia</taxon>
    </lineage>
</organism>
<name>A0ACC1B643_9ROSI</name>
<sequence>MQHYKSYATTIQVVSENEGSLVKWIWEYENLQEDGPTPSKITWIL</sequence>
<gene>
    <name evidence="1" type="ORF">Patl1_15432</name>
</gene>
<accession>A0ACC1B643</accession>
<dbReference type="EMBL" id="CM047902">
    <property type="protein sequence ID" value="KAJ0094394.1"/>
    <property type="molecule type" value="Genomic_DNA"/>
</dbReference>
<comment type="caution">
    <text evidence="1">The sequence shown here is derived from an EMBL/GenBank/DDBJ whole genome shotgun (WGS) entry which is preliminary data.</text>
</comment>
<reference evidence="2" key="1">
    <citation type="journal article" date="2023" name="G3 (Bethesda)">
        <title>Genome assembly and association tests identify interacting loci associated with vigor, precocity, and sex in interspecific pistachio rootstocks.</title>
        <authorList>
            <person name="Palmer W."/>
            <person name="Jacygrad E."/>
            <person name="Sagayaradj S."/>
            <person name="Cavanaugh K."/>
            <person name="Han R."/>
            <person name="Bertier L."/>
            <person name="Beede B."/>
            <person name="Kafkas S."/>
            <person name="Golino D."/>
            <person name="Preece J."/>
            <person name="Michelmore R."/>
        </authorList>
    </citation>
    <scope>NUCLEOTIDE SEQUENCE [LARGE SCALE GENOMIC DNA]</scope>
</reference>
<dbReference type="Proteomes" id="UP001164250">
    <property type="component" value="Chromosome 6"/>
</dbReference>
<protein>
    <submittedName>
        <fullName evidence="1">Uncharacterized protein</fullName>
    </submittedName>
</protein>
<evidence type="ECO:0000313" key="1">
    <source>
        <dbReference type="EMBL" id="KAJ0094394.1"/>
    </source>
</evidence>
<keyword evidence="2" id="KW-1185">Reference proteome</keyword>
<proteinExistence type="predicted"/>